<keyword evidence="12" id="KW-1185">Reference proteome</keyword>
<evidence type="ECO:0000256" key="8">
    <source>
        <dbReference type="ARBA" id="ARBA00038436"/>
    </source>
</evidence>
<evidence type="ECO:0000256" key="9">
    <source>
        <dbReference type="SAM" id="Phobius"/>
    </source>
</evidence>
<evidence type="ECO:0000256" key="3">
    <source>
        <dbReference type="ARBA" id="ARBA00022475"/>
    </source>
</evidence>
<dbReference type="EMBL" id="JACHML010000001">
    <property type="protein sequence ID" value="MBB6390606.1"/>
    <property type="molecule type" value="Genomic_DNA"/>
</dbReference>
<evidence type="ECO:0000313" key="12">
    <source>
        <dbReference type="Proteomes" id="UP000537775"/>
    </source>
</evidence>
<keyword evidence="6 9" id="KW-1133">Transmembrane helix</keyword>
<dbReference type="AlphaFoldDB" id="A0A7X0FND5"/>
<reference evidence="11 12" key="1">
    <citation type="submission" date="2020-08" db="EMBL/GenBank/DDBJ databases">
        <title>Sequencing the genomes of 1000 actinobacteria strains.</title>
        <authorList>
            <person name="Klenk H.-P."/>
        </authorList>
    </citation>
    <scope>NUCLEOTIDE SEQUENCE [LARGE SCALE GENOMIC DNA]</scope>
    <source>
        <strain evidence="11 12">DSM 12511</strain>
    </source>
</reference>
<feature type="transmembrane region" description="Helical" evidence="9">
    <location>
        <begin position="61"/>
        <end position="81"/>
    </location>
</feature>
<comment type="caution">
    <text evidence="11">The sequence shown here is derived from an EMBL/GenBank/DDBJ whole genome shotgun (WGS) entry which is preliminary data.</text>
</comment>
<keyword evidence="5 9" id="KW-0812">Transmembrane</keyword>
<dbReference type="GO" id="GO:0022857">
    <property type="term" value="F:transmembrane transporter activity"/>
    <property type="evidence" value="ECO:0007669"/>
    <property type="project" value="TreeGrafter"/>
</dbReference>
<organism evidence="11 12">
    <name type="scientific">Microbacterium thalassium</name>
    <dbReference type="NCBI Taxonomy" id="362649"/>
    <lineage>
        <taxon>Bacteria</taxon>
        <taxon>Bacillati</taxon>
        <taxon>Actinomycetota</taxon>
        <taxon>Actinomycetes</taxon>
        <taxon>Micrococcales</taxon>
        <taxon>Microbacteriaceae</taxon>
        <taxon>Microbacterium</taxon>
    </lineage>
</organism>
<keyword evidence="3" id="KW-1003">Cell membrane</keyword>
<keyword evidence="7 9" id="KW-0472">Membrane</keyword>
<dbReference type="PANTHER" id="PTHR35011:SF11">
    <property type="entry name" value="TRAP TRANSPORTER SMALL PERMEASE PROTEIN"/>
    <property type="match status" value="1"/>
</dbReference>
<feature type="transmembrane region" description="Helical" evidence="9">
    <location>
        <begin position="139"/>
        <end position="163"/>
    </location>
</feature>
<evidence type="ECO:0000256" key="1">
    <source>
        <dbReference type="ARBA" id="ARBA00004429"/>
    </source>
</evidence>
<evidence type="ECO:0000313" key="11">
    <source>
        <dbReference type="EMBL" id="MBB6390606.1"/>
    </source>
</evidence>
<feature type="transmembrane region" description="Helical" evidence="9">
    <location>
        <begin position="93"/>
        <end position="118"/>
    </location>
</feature>
<sequence length="180" mass="19457">MTEPRPSSPTVLQRIAKVVFVIELTIGAICVLIILALIFLQAAQRYLPFDSFAWTGEISRFALVWLTFSAMGLLVTTRGHIALEVVDTFRSVMLVRIIQVLALVIVAATGVGLAIEAWALVETQGIIRSPVLRLPMSWVYVPVLIGAVSTAIRASIAAIEIAIHGPVLPEPEDDESEATA</sequence>
<proteinExistence type="inferred from homology"/>
<evidence type="ECO:0000256" key="7">
    <source>
        <dbReference type="ARBA" id="ARBA00023136"/>
    </source>
</evidence>
<feature type="transmembrane region" description="Helical" evidence="9">
    <location>
        <begin position="20"/>
        <end position="40"/>
    </location>
</feature>
<comment type="subcellular location">
    <subcellularLocation>
        <location evidence="1">Cell inner membrane</location>
        <topology evidence="1">Multi-pass membrane protein</topology>
    </subcellularLocation>
</comment>
<dbReference type="Proteomes" id="UP000537775">
    <property type="component" value="Unassembled WGS sequence"/>
</dbReference>
<dbReference type="GO" id="GO:0015740">
    <property type="term" value="P:C4-dicarboxylate transport"/>
    <property type="evidence" value="ECO:0007669"/>
    <property type="project" value="TreeGrafter"/>
</dbReference>
<evidence type="ECO:0000256" key="2">
    <source>
        <dbReference type="ARBA" id="ARBA00022448"/>
    </source>
</evidence>
<dbReference type="GO" id="GO:0005886">
    <property type="term" value="C:plasma membrane"/>
    <property type="evidence" value="ECO:0007669"/>
    <property type="project" value="UniProtKB-SubCell"/>
</dbReference>
<protein>
    <submittedName>
        <fullName evidence="11">TRAP-type C4-dicarboxylate transport system permease small subunit</fullName>
    </submittedName>
</protein>
<dbReference type="PANTHER" id="PTHR35011">
    <property type="entry name" value="2,3-DIKETO-L-GULONATE TRAP TRANSPORTER SMALL PERMEASE PROTEIN YIAM"/>
    <property type="match status" value="1"/>
</dbReference>
<evidence type="ECO:0000256" key="4">
    <source>
        <dbReference type="ARBA" id="ARBA00022519"/>
    </source>
</evidence>
<dbReference type="Pfam" id="PF04290">
    <property type="entry name" value="DctQ"/>
    <property type="match status" value="1"/>
</dbReference>
<dbReference type="InterPro" id="IPR007387">
    <property type="entry name" value="TRAP_DctQ"/>
</dbReference>
<evidence type="ECO:0000256" key="5">
    <source>
        <dbReference type="ARBA" id="ARBA00022692"/>
    </source>
</evidence>
<keyword evidence="4" id="KW-0997">Cell inner membrane</keyword>
<dbReference type="RefSeq" id="WP_184749837.1">
    <property type="nucleotide sequence ID" value="NZ_BAAAJR010000003.1"/>
</dbReference>
<dbReference type="InterPro" id="IPR055348">
    <property type="entry name" value="DctQ"/>
</dbReference>
<feature type="domain" description="Tripartite ATP-independent periplasmic transporters DctQ component" evidence="10">
    <location>
        <begin position="34"/>
        <end position="159"/>
    </location>
</feature>
<name>A0A7X0FND5_9MICO</name>
<evidence type="ECO:0000256" key="6">
    <source>
        <dbReference type="ARBA" id="ARBA00022989"/>
    </source>
</evidence>
<evidence type="ECO:0000259" key="10">
    <source>
        <dbReference type="Pfam" id="PF04290"/>
    </source>
</evidence>
<comment type="similarity">
    <text evidence="8">Belongs to the TRAP transporter small permease family.</text>
</comment>
<gene>
    <name evidence="11" type="ORF">HD594_000919</name>
</gene>
<accession>A0A7X0FND5</accession>
<keyword evidence="2" id="KW-0813">Transport</keyword>